<protein>
    <recommendedName>
        <fullName evidence="3">Glycoside hydrolase family 42 N-terminal domain-containing protein</fullName>
    </recommendedName>
</protein>
<sequence length="538" mass="60649">MKKILVIAFWCALFTAEKMPAASNEQTLEPMIAAHYFGEHWPKNFLSAFRREYVLKDFQQLRKDGFNTVILLVSWGDFQPVIAPCCQWNERAFTRLQFLIDAAAQADLRVILRVGYGWSLNPHAEAPLQRIHQLLNDAATRVIFLKFIERLGRSLENSPQVILTMMSWEDQWLHQIDPAAQTIFEDFTSLLPAGTRPPLNAPLPTANGINAALFHAYWDWLVMTQLYQPAQKLLPNLSYEIRIDKDPVKTGENQPMIWLDHRAMYRQTGNAPVSIYWAPFWGAENVGEQLSAARSNELLAALLRETRAFSGQRAIFIDQFNVIDNSLGYEHNAILAPNALDDFLNTALCTLKQQNVIGYGYWTTRDYRESPLYNPSFSLGLDGWKFTSTNSAALKWLPNEDAELQLATGDVLEQTITSAAGRLPTSLDSQPDQVCIAVGAASVGSVTITAGNLNSATQLRFTANTNPLQCTAIVAAPYNDQLTLRIAANSETTLQLRSIWFFDHIQHGGLYDVDGNHGELYHALVQFNRNFKNKHNCR</sequence>
<evidence type="ECO:0000313" key="1">
    <source>
        <dbReference type="EMBL" id="PQJ97316.1"/>
    </source>
</evidence>
<keyword evidence="2" id="KW-1185">Reference proteome</keyword>
<dbReference type="AlphaFoldDB" id="A0A2S7XUI4"/>
<dbReference type="Proteomes" id="UP000239936">
    <property type="component" value="Unassembled WGS sequence"/>
</dbReference>
<dbReference type="SUPFAM" id="SSF51445">
    <property type="entry name" value="(Trans)glycosidases"/>
    <property type="match status" value="1"/>
</dbReference>
<dbReference type="RefSeq" id="WP_105072573.1">
    <property type="nucleotide sequence ID" value="NZ_PPGH01000013.1"/>
</dbReference>
<proteinExistence type="predicted"/>
<dbReference type="Gene3D" id="3.20.20.80">
    <property type="entry name" value="Glycosidases"/>
    <property type="match status" value="1"/>
</dbReference>
<gene>
    <name evidence="1" type="ORF">CXB77_01915</name>
</gene>
<dbReference type="EMBL" id="PPGH01000013">
    <property type="protein sequence ID" value="PQJ97316.1"/>
    <property type="molecule type" value="Genomic_DNA"/>
</dbReference>
<evidence type="ECO:0008006" key="3">
    <source>
        <dbReference type="Google" id="ProtNLM"/>
    </source>
</evidence>
<comment type="caution">
    <text evidence="1">The sequence shown here is derived from an EMBL/GenBank/DDBJ whole genome shotgun (WGS) entry which is preliminary data.</text>
</comment>
<reference evidence="1 2" key="1">
    <citation type="submission" date="2018-01" db="EMBL/GenBank/DDBJ databases">
        <title>The complete genome sequence of Chromatium okenii LaCa, a purple sulfur bacterium with a turbulent life.</title>
        <authorList>
            <person name="Luedin S.M."/>
            <person name="Liechti N."/>
            <person name="Storelli N."/>
            <person name="Danza F."/>
            <person name="Wittwer M."/>
            <person name="Pothier J.F."/>
            <person name="Tonolla M.A."/>
        </authorList>
    </citation>
    <scope>NUCLEOTIDE SEQUENCE [LARGE SCALE GENOMIC DNA]</scope>
    <source>
        <strain evidence="1 2">LaCa</strain>
    </source>
</reference>
<organism evidence="1 2">
    <name type="scientific">Chromatium okenii</name>
    <dbReference type="NCBI Taxonomy" id="61644"/>
    <lineage>
        <taxon>Bacteria</taxon>
        <taxon>Pseudomonadati</taxon>
        <taxon>Pseudomonadota</taxon>
        <taxon>Gammaproteobacteria</taxon>
        <taxon>Chromatiales</taxon>
        <taxon>Chromatiaceae</taxon>
        <taxon>Chromatium</taxon>
    </lineage>
</organism>
<evidence type="ECO:0000313" key="2">
    <source>
        <dbReference type="Proteomes" id="UP000239936"/>
    </source>
</evidence>
<dbReference type="InterPro" id="IPR017853">
    <property type="entry name" value="GH"/>
</dbReference>
<accession>A0A2S7XUI4</accession>
<name>A0A2S7XUI4_9GAMM</name>
<dbReference type="OrthoDB" id="1987661at2"/>